<dbReference type="InterPro" id="IPR002938">
    <property type="entry name" value="FAD-bd"/>
</dbReference>
<proteinExistence type="predicted"/>
<dbReference type="InterPro" id="IPR036188">
    <property type="entry name" value="FAD/NAD-bd_sf"/>
</dbReference>
<dbReference type="PANTHER" id="PTHR13789">
    <property type="entry name" value="MONOOXYGENASE"/>
    <property type="match status" value="1"/>
</dbReference>
<sequence>MNVHDTLVVGGGIGGLAAALALARAGRRTLVVEQAPRFAEIGAGLQLGPNAMRAFDRLGVLGPVLDTAVHPDRAVIRDAVTGEELTVLDLGPSFRARYGYPYVVAHRHDVLSVLIDACRAEPGIELRTGRTAVDVREGNEHAEVTFADGESLAARLLVGADGLRSQVRRLIDQEPPRFSGHVAYRGTSVRSRLGAGLAPDDVTLWIGPGIHLMQYPVRGGELYNQVAVYERPAGALEPRGDVEEFRAAFSVAHPSVREYVALIDPHRDWPVHDRDPLPTWTTAHSVLLGDAAHAMLQYLGQGACQALEDAVALAEAVSDHPHSQDRALKRYEERRIAHASRCQTVARPWGDLWHTQDPTLLALRNRVFRLRRPDDYSDLDWLYAAPTEDAA</sequence>
<organism evidence="7 8">
    <name type="scientific">Streptomyces phaeolivaceus</name>
    <dbReference type="NCBI Taxonomy" id="2653200"/>
    <lineage>
        <taxon>Bacteria</taxon>
        <taxon>Bacillati</taxon>
        <taxon>Actinomycetota</taxon>
        <taxon>Actinomycetes</taxon>
        <taxon>Kitasatosporales</taxon>
        <taxon>Streptomycetaceae</taxon>
        <taxon>Streptomyces</taxon>
    </lineage>
</organism>
<dbReference type="SUPFAM" id="SSF51905">
    <property type="entry name" value="FAD/NAD(P)-binding domain"/>
    <property type="match status" value="1"/>
</dbReference>
<dbReference type="PRINTS" id="PR00420">
    <property type="entry name" value="RNGMNOXGNASE"/>
</dbReference>
<dbReference type="GO" id="GO:0004497">
    <property type="term" value="F:monooxygenase activity"/>
    <property type="evidence" value="ECO:0007669"/>
    <property type="project" value="UniProtKB-KW"/>
</dbReference>
<dbReference type="EMBL" id="CP045096">
    <property type="protein sequence ID" value="QFQ94941.1"/>
    <property type="molecule type" value="Genomic_DNA"/>
</dbReference>
<dbReference type="InterPro" id="IPR050493">
    <property type="entry name" value="FAD-dep_Monooxygenase_BioMet"/>
</dbReference>
<evidence type="ECO:0000256" key="1">
    <source>
        <dbReference type="ARBA" id="ARBA00001974"/>
    </source>
</evidence>
<protein>
    <submittedName>
        <fullName evidence="7">FAD-binding protein</fullName>
    </submittedName>
</protein>
<gene>
    <name evidence="7" type="ORF">F9278_00565</name>
</gene>
<dbReference type="AlphaFoldDB" id="A0A5P8JVQ2"/>
<name>A0A5P8JVQ2_9ACTN</name>
<dbReference type="GO" id="GO:0071949">
    <property type="term" value="F:FAD binding"/>
    <property type="evidence" value="ECO:0007669"/>
    <property type="project" value="InterPro"/>
</dbReference>
<accession>A0A5P8JVQ2</accession>
<evidence type="ECO:0000259" key="6">
    <source>
        <dbReference type="Pfam" id="PF01494"/>
    </source>
</evidence>
<dbReference type="Gene3D" id="3.50.50.60">
    <property type="entry name" value="FAD/NAD(P)-binding domain"/>
    <property type="match status" value="1"/>
</dbReference>
<keyword evidence="3" id="KW-0274">FAD</keyword>
<feature type="domain" description="FAD-binding" evidence="6">
    <location>
        <begin position="5"/>
        <end position="341"/>
    </location>
</feature>
<keyword evidence="8" id="KW-1185">Reference proteome</keyword>
<keyword evidence="4" id="KW-0560">Oxidoreductase</keyword>
<dbReference type="RefSeq" id="WP_152166476.1">
    <property type="nucleotide sequence ID" value="NZ_CP045096.1"/>
</dbReference>
<evidence type="ECO:0000256" key="4">
    <source>
        <dbReference type="ARBA" id="ARBA00023002"/>
    </source>
</evidence>
<evidence type="ECO:0000256" key="5">
    <source>
        <dbReference type="ARBA" id="ARBA00023033"/>
    </source>
</evidence>
<keyword evidence="5" id="KW-0503">Monooxygenase</keyword>
<evidence type="ECO:0000256" key="3">
    <source>
        <dbReference type="ARBA" id="ARBA00022827"/>
    </source>
</evidence>
<evidence type="ECO:0000256" key="2">
    <source>
        <dbReference type="ARBA" id="ARBA00022630"/>
    </source>
</evidence>
<dbReference type="PANTHER" id="PTHR13789:SF318">
    <property type="entry name" value="GERANYLGERANYL DIPHOSPHATE REDUCTASE"/>
    <property type="match status" value="1"/>
</dbReference>
<reference evidence="7 8" key="1">
    <citation type="submission" date="2019-10" db="EMBL/GenBank/DDBJ databases">
        <title>Streptomyces sp. strain GY16 isolated from leaves of Broussonetia papyrifera.</title>
        <authorList>
            <person name="Mo P."/>
        </authorList>
    </citation>
    <scope>NUCLEOTIDE SEQUENCE [LARGE SCALE GENOMIC DNA]</scope>
    <source>
        <strain evidence="7 8">GY16</strain>
    </source>
</reference>
<dbReference type="SUPFAM" id="SSF54373">
    <property type="entry name" value="FAD-linked reductases, C-terminal domain"/>
    <property type="match status" value="1"/>
</dbReference>
<dbReference type="Proteomes" id="UP000327294">
    <property type="component" value="Chromosome"/>
</dbReference>
<keyword evidence="2" id="KW-0285">Flavoprotein</keyword>
<dbReference type="Pfam" id="PF01494">
    <property type="entry name" value="FAD_binding_3"/>
    <property type="match status" value="1"/>
</dbReference>
<evidence type="ECO:0000313" key="8">
    <source>
        <dbReference type="Proteomes" id="UP000327294"/>
    </source>
</evidence>
<evidence type="ECO:0000313" key="7">
    <source>
        <dbReference type="EMBL" id="QFQ94941.1"/>
    </source>
</evidence>
<dbReference type="KEGG" id="sphv:F9278_00565"/>
<comment type="cofactor">
    <cofactor evidence="1">
        <name>FAD</name>
        <dbReference type="ChEBI" id="CHEBI:57692"/>
    </cofactor>
</comment>